<evidence type="ECO:0000313" key="5">
    <source>
        <dbReference type="Proteomes" id="UP001595914"/>
    </source>
</evidence>
<reference evidence="5" key="1">
    <citation type="journal article" date="2019" name="Int. J. Syst. Evol. Microbiol.">
        <title>The Global Catalogue of Microorganisms (GCM) 10K type strain sequencing project: providing services to taxonomists for standard genome sequencing and annotation.</title>
        <authorList>
            <consortium name="The Broad Institute Genomics Platform"/>
            <consortium name="The Broad Institute Genome Sequencing Center for Infectious Disease"/>
            <person name="Wu L."/>
            <person name="Ma J."/>
        </authorList>
    </citation>
    <scope>NUCLEOTIDE SEQUENCE [LARGE SCALE GENOMIC DNA]</scope>
    <source>
        <strain evidence="5">CCUG 54520</strain>
    </source>
</reference>
<dbReference type="Gene3D" id="3.40.50.1820">
    <property type="entry name" value="alpha/beta hydrolase"/>
    <property type="match status" value="1"/>
</dbReference>
<evidence type="ECO:0000256" key="2">
    <source>
        <dbReference type="ARBA" id="ARBA00022801"/>
    </source>
</evidence>
<dbReference type="RefSeq" id="WP_378419401.1">
    <property type="nucleotide sequence ID" value="NZ_JBHSFO010000012.1"/>
</dbReference>
<evidence type="ECO:0000313" key="4">
    <source>
        <dbReference type="EMBL" id="MFC4605675.1"/>
    </source>
</evidence>
<keyword evidence="2 4" id="KW-0378">Hydrolase</keyword>
<dbReference type="GO" id="GO:0016787">
    <property type="term" value="F:hydrolase activity"/>
    <property type="evidence" value="ECO:0007669"/>
    <property type="project" value="UniProtKB-KW"/>
</dbReference>
<dbReference type="PANTHER" id="PTHR48081:SF30">
    <property type="entry name" value="ACETYL-HYDROLASE LIPR-RELATED"/>
    <property type="match status" value="1"/>
</dbReference>
<gene>
    <name evidence="4" type="ORF">ACFO6S_18395</name>
</gene>
<dbReference type="PANTHER" id="PTHR48081">
    <property type="entry name" value="AB HYDROLASE SUPERFAMILY PROTEIN C4A8.06C"/>
    <property type="match status" value="1"/>
</dbReference>
<dbReference type="Proteomes" id="UP001595914">
    <property type="component" value="Unassembled WGS sequence"/>
</dbReference>
<keyword evidence="5" id="KW-1185">Reference proteome</keyword>
<sequence length="310" mass="32858">MPYLPRALVAANLAVFYRIALHARMPVTVARKLLDAGSALQLLPSGTVVRPLTLAGRRAELVTVGATERNRAVLYLHGGGFTLGSLATHRSLAAHLSRESGAAVYVLDYRRAPEDPHPAALDDATEAYLELLSEHGYDPDRVAVAGDSAGGGLSLATARALVDRHGVRPAALGLIAPWVNPGARDAPRERDLVVNAAWSVAASTAYLGDGSVTDPGYAPLLGDLAGLPPTMVHVGTTELLHPQAVELVEKLRAAGVRVEFTEYRDLWHVAHLQASVLREADEAVRELGGFLRSELERSALESSALESSTG</sequence>
<dbReference type="Pfam" id="PF07859">
    <property type="entry name" value="Abhydrolase_3"/>
    <property type="match status" value="1"/>
</dbReference>
<protein>
    <submittedName>
        <fullName evidence="4">Alpha/beta hydrolase</fullName>
    </submittedName>
</protein>
<dbReference type="InterPro" id="IPR029058">
    <property type="entry name" value="AB_hydrolase_fold"/>
</dbReference>
<evidence type="ECO:0000256" key="1">
    <source>
        <dbReference type="ARBA" id="ARBA00010515"/>
    </source>
</evidence>
<organism evidence="4 5">
    <name type="scientific">Rhodococcus kronopolitis</name>
    <dbReference type="NCBI Taxonomy" id="1460226"/>
    <lineage>
        <taxon>Bacteria</taxon>
        <taxon>Bacillati</taxon>
        <taxon>Actinomycetota</taxon>
        <taxon>Actinomycetes</taxon>
        <taxon>Mycobacteriales</taxon>
        <taxon>Nocardiaceae</taxon>
        <taxon>Rhodococcus</taxon>
    </lineage>
</organism>
<dbReference type="InterPro" id="IPR002168">
    <property type="entry name" value="Lipase_GDXG_HIS_AS"/>
</dbReference>
<comment type="caution">
    <text evidence="4">The sequence shown here is derived from an EMBL/GenBank/DDBJ whole genome shotgun (WGS) entry which is preliminary data.</text>
</comment>
<accession>A0ABV9FY17</accession>
<dbReference type="InterPro" id="IPR013094">
    <property type="entry name" value="AB_hydrolase_3"/>
</dbReference>
<name>A0ABV9FY17_9NOCA</name>
<dbReference type="EMBL" id="JBHSFO010000012">
    <property type="protein sequence ID" value="MFC4605675.1"/>
    <property type="molecule type" value="Genomic_DNA"/>
</dbReference>
<feature type="domain" description="Alpha/beta hydrolase fold-3" evidence="3">
    <location>
        <begin position="73"/>
        <end position="271"/>
    </location>
</feature>
<dbReference type="InterPro" id="IPR050300">
    <property type="entry name" value="GDXG_lipolytic_enzyme"/>
</dbReference>
<evidence type="ECO:0000259" key="3">
    <source>
        <dbReference type="Pfam" id="PF07859"/>
    </source>
</evidence>
<proteinExistence type="inferred from homology"/>
<dbReference type="SUPFAM" id="SSF53474">
    <property type="entry name" value="alpha/beta-Hydrolases"/>
    <property type="match status" value="1"/>
</dbReference>
<dbReference type="PROSITE" id="PS01173">
    <property type="entry name" value="LIPASE_GDXG_HIS"/>
    <property type="match status" value="1"/>
</dbReference>
<comment type="similarity">
    <text evidence="1">Belongs to the 'GDXG' lipolytic enzyme family.</text>
</comment>